<evidence type="ECO:0000313" key="4">
    <source>
        <dbReference type="Proteomes" id="UP000669060"/>
    </source>
</evidence>
<evidence type="ECO:0000259" key="2">
    <source>
        <dbReference type="Pfam" id="PF01764"/>
    </source>
</evidence>
<keyword evidence="4" id="KW-1185">Reference proteome</keyword>
<sequence length="403" mass="45257">MAAIIKSLASSTTPSNMRLDAMYIKSVTLVFLCAALAGCSILLQDDCTVLVRKPDETRYKPYRDVAKFAKNYWQYTALAANSYLLDWPNYKQKIIIANIKTQQNIGAQQSILQMQFAQACKNETNELIPTPGWYAWSDFPPPKLARQAETPSLFFSVWEHRTAPGIEGISEVAIVFRGTQADQYQDWISNGRWFIPSWLRREDQYDITRDYVSKAFEAEIRNRIQQGKLPPTVSIVAIGHSLGGGLAQQLAYALPQSKVNPVRVQKVIAFNSSPVTGYRSTPNPPRKHNAEGLEIDRIFEHGEALAYIRLPINIIIPPNKRPSLVKDLRFNLNKSPGGVRNHASRFFACELAEFSGVTNGIIHTKNWSNPELVGWSESHDPPRKGDSSEVSKERCPVPPVTSN</sequence>
<dbReference type="Proteomes" id="UP000669060">
    <property type="component" value="Unassembled WGS sequence"/>
</dbReference>
<comment type="caution">
    <text evidence="3">The sequence shown here is derived from an EMBL/GenBank/DDBJ whole genome shotgun (WGS) entry which is preliminary data.</text>
</comment>
<organism evidence="3 4">
    <name type="scientific">Pseudomonas schmalbachii</name>
    <dbReference type="NCBI Taxonomy" id="2816993"/>
    <lineage>
        <taxon>Bacteria</taxon>
        <taxon>Pseudomonadati</taxon>
        <taxon>Pseudomonadota</taxon>
        <taxon>Gammaproteobacteria</taxon>
        <taxon>Pseudomonadales</taxon>
        <taxon>Pseudomonadaceae</taxon>
        <taxon>Pseudomonas</taxon>
    </lineage>
</organism>
<feature type="domain" description="Fungal lipase-type" evidence="2">
    <location>
        <begin position="174"/>
        <end position="274"/>
    </location>
</feature>
<evidence type="ECO:0000256" key="1">
    <source>
        <dbReference type="SAM" id="MobiDB-lite"/>
    </source>
</evidence>
<dbReference type="EMBL" id="JAELYA010000001">
    <property type="protein sequence ID" value="MBO3273649.1"/>
    <property type="molecule type" value="Genomic_DNA"/>
</dbReference>
<dbReference type="InterPro" id="IPR029058">
    <property type="entry name" value="AB_hydrolase_fold"/>
</dbReference>
<dbReference type="InterPro" id="IPR002921">
    <property type="entry name" value="Fungal_lipase-type"/>
</dbReference>
<evidence type="ECO:0000313" key="3">
    <source>
        <dbReference type="EMBL" id="MBO3273649.1"/>
    </source>
</evidence>
<gene>
    <name evidence="3" type="ORF">JFY56_00230</name>
</gene>
<feature type="region of interest" description="Disordered" evidence="1">
    <location>
        <begin position="373"/>
        <end position="403"/>
    </location>
</feature>
<dbReference type="SUPFAM" id="SSF53474">
    <property type="entry name" value="alpha/beta-Hydrolases"/>
    <property type="match status" value="1"/>
</dbReference>
<dbReference type="Gene3D" id="3.40.50.1820">
    <property type="entry name" value="alpha/beta hydrolase"/>
    <property type="match status" value="1"/>
</dbReference>
<accession>A0ABS3TJ21</accession>
<protein>
    <recommendedName>
        <fullName evidence="2">Fungal lipase-type domain-containing protein</fullName>
    </recommendedName>
</protein>
<dbReference type="Pfam" id="PF01764">
    <property type="entry name" value="Lipase_3"/>
    <property type="match status" value="1"/>
</dbReference>
<name>A0ABS3TJ21_9PSED</name>
<feature type="compositionally biased region" description="Basic and acidic residues" evidence="1">
    <location>
        <begin position="377"/>
        <end position="395"/>
    </location>
</feature>
<proteinExistence type="predicted"/>
<reference evidence="3 4" key="1">
    <citation type="submission" date="2020-12" db="EMBL/GenBank/DDBJ databases">
        <title>Pseudomonas schmalbachii sp. nov. isolated from millipede gut.</title>
        <authorList>
            <person name="Shelomi M."/>
        </authorList>
    </citation>
    <scope>NUCLEOTIDE SEQUENCE [LARGE SCALE GENOMIC DNA]</scope>
    <source>
        <strain evidence="3 4">Milli4</strain>
    </source>
</reference>
<dbReference type="RefSeq" id="WP_208311482.1">
    <property type="nucleotide sequence ID" value="NZ_JAELYA010000001.1"/>
</dbReference>